<keyword evidence="5" id="KW-0479">Metal-binding</keyword>
<proteinExistence type="inferred from homology"/>
<dbReference type="GO" id="GO:0051536">
    <property type="term" value="F:iron-sulfur cluster binding"/>
    <property type="evidence" value="ECO:0007669"/>
    <property type="project" value="UniProtKB-KW"/>
</dbReference>
<comment type="catalytic activity">
    <reaction evidence="9">
        <text>(sulfur carrier)-H + L-cysteine = (sulfur carrier)-SH + L-alanine</text>
        <dbReference type="Rhea" id="RHEA:43892"/>
        <dbReference type="Rhea" id="RHEA-COMP:14737"/>
        <dbReference type="Rhea" id="RHEA-COMP:14739"/>
        <dbReference type="ChEBI" id="CHEBI:29917"/>
        <dbReference type="ChEBI" id="CHEBI:35235"/>
        <dbReference type="ChEBI" id="CHEBI:57972"/>
        <dbReference type="ChEBI" id="CHEBI:64428"/>
        <dbReference type="EC" id="2.8.1.7"/>
    </reaction>
</comment>
<dbReference type="InterPro" id="IPR020578">
    <property type="entry name" value="Aminotrans_V_PyrdxlP_BS"/>
</dbReference>
<dbReference type="InterPro" id="IPR015422">
    <property type="entry name" value="PyrdxlP-dep_Trfase_small"/>
</dbReference>
<keyword evidence="6" id="KW-0663">Pyridoxal phosphate</keyword>
<evidence type="ECO:0000256" key="10">
    <source>
        <dbReference type="RuleBase" id="RU004504"/>
    </source>
</evidence>
<dbReference type="GO" id="GO:0031071">
    <property type="term" value="F:cysteine desulfurase activity"/>
    <property type="evidence" value="ECO:0007669"/>
    <property type="project" value="UniProtKB-EC"/>
</dbReference>
<protein>
    <recommendedName>
        <fullName evidence="3">cysteine desulfurase</fullName>
        <ecNumber evidence="3">2.8.1.7</ecNumber>
    </recommendedName>
</protein>
<dbReference type="Proteomes" id="UP000653730">
    <property type="component" value="Unassembled WGS sequence"/>
</dbReference>
<dbReference type="Gene3D" id="3.90.1150.10">
    <property type="entry name" value="Aspartate Aminotransferase, domain 1"/>
    <property type="match status" value="1"/>
</dbReference>
<comment type="cofactor">
    <cofactor evidence="1 10">
        <name>pyridoxal 5'-phosphate</name>
        <dbReference type="ChEBI" id="CHEBI:597326"/>
    </cofactor>
</comment>
<evidence type="ECO:0000256" key="4">
    <source>
        <dbReference type="ARBA" id="ARBA00022679"/>
    </source>
</evidence>
<feature type="domain" description="Aminotransferase class V" evidence="11">
    <location>
        <begin position="6"/>
        <end position="366"/>
    </location>
</feature>
<comment type="caution">
    <text evidence="12">The sequence shown here is derived from an EMBL/GenBank/DDBJ whole genome shotgun (WGS) entry which is preliminary data.</text>
</comment>
<dbReference type="InterPro" id="IPR000192">
    <property type="entry name" value="Aminotrans_V_dom"/>
</dbReference>
<dbReference type="InterPro" id="IPR015421">
    <property type="entry name" value="PyrdxlP-dep_Trfase_major"/>
</dbReference>
<comment type="similarity">
    <text evidence="2">Belongs to the class-V pyridoxal-phosphate-dependent aminotransferase family. NifS/IscS subfamily.</text>
</comment>
<dbReference type="RefSeq" id="WP_187967673.1">
    <property type="nucleotide sequence ID" value="NZ_JACVDC010000133.1"/>
</dbReference>
<dbReference type="InterPro" id="IPR016454">
    <property type="entry name" value="Cysteine_dSase"/>
</dbReference>
<keyword evidence="13" id="KW-1185">Reference proteome</keyword>
<sequence length="393" mass="42411">MHQKPVYLDYNATTPCDPGVVDVMIPCFTQGFGNAASRDHSYGWEASETVEHAREEVARLIGARSKDMIFTSGATEAINLALKGVMASGNFSGNHIITSQTEHEAVLDTCRYLEKKGYRVTYMGVDAGGNIDLEELEENIGPETIGIALMYANNETGLVHPVKQIGEIAKKHQLLFLCDASQAVGKIPVNAVGDGVDLLVFSSHKMYGPKGVGALYVNKSIKPEVAPLIHGGKHENGYRSGTLNVPGIAGFGKAASVCREKMENEAKRLEYLRNTMENELLAMPGTSVNGNRKNRLPHVTNISFEGVEGESLVLSLAKDIAVSRGSACSGNVHAPSHVLRAMGISDEDARNSLRISLGRFTTEEEVRFAAQVIGDTVTTQRKKHIINTLSSSS</sequence>
<dbReference type="InterPro" id="IPR015424">
    <property type="entry name" value="PyrdxlP-dep_Trfase"/>
</dbReference>
<evidence type="ECO:0000256" key="7">
    <source>
        <dbReference type="ARBA" id="ARBA00023004"/>
    </source>
</evidence>
<dbReference type="Pfam" id="PF00266">
    <property type="entry name" value="Aminotran_5"/>
    <property type="match status" value="1"/>
</dbReference>
<reference evidence="12 13" key="1">
    <citation type="submission" date="2020-09" db="EMBL/GenBank/DDBJ databases">
        <title>Sinomicrobium weinanense sp. nov., a halophilic bacteria isolated from saline-alkali soil.</title>
        <authorList>
            <person name="Wu P."/>
            <person name="Ren H."/>
            <person name="Mei Y."/>
            <person name="Liang Y."/>
            <person name="Chen Z."/>
        </authorList>
    </citation>
    <scope>NUCLEOTIDE SEQUENCE [LARGE SCALE GENOMIC DNA]</scope>
    <source>
        <strain evidence="12 13">FJxs</strain>
    </source>
</reference>
<evidence type="ECO:0000256" key="9">
    <source>
        <dbReference type="ARBA" id="ARBA00050776"/>
    </source>
</evidence>
<dbReference type="AlphaFoldDB" id="A0A926JWN9"/>
<dbReference type="PIRSF" id="PIRSF005572">
    <property type="entry name" value="NifS"/>
    <property type="match status" value="1"/>
</dbReference>
<evidence type="ECO:0000256" key="1">
    <source>
        <dbReference type="ARBA" id="ARBA00001933"/>
    </source>
</evidence>
<dbReference type="SUPFAM" id="SSF53383">
    <property type="entry name" value="PLP-dependent transferases"/>
    <property type="match status" value="1"/>
</dbReference>
<evidence type="ECO:0000256" key="5">
    <source>
        <dbReference type="ARBA" id="ARBA00022723"/>
    </source>
</evidence>
<dbReference type="EC" id="2.8.1.7" evidence="3"/>
<dbReference type="NCBIfam" id="NF002806">
    <property type="entry name" value="PRK02948.1"/>
    <property type="match status" value="1"/>
</dbReference>
<evidence type="ECO:0000256" key="3">
    <source>
        <dbReference type="ARBA" id="ARBA00012239"/>
    </source>
</evidence>
<organism evidence="12 13">
    <name type="scientific">Sinomicrobium weinanense</name>
    <dbReference type="NCBI Taxonomy" id="2842200"/>
    <lineage>
        <taxon>Bacteria</taxon>
        <taxon>Pseudomonadati</taxon>
        <taxon>Bacteroidota</taxon>
        <taxon>Flavobacteriia</taxon>
        <taxon>Flavobacteriales</taxon>
        <taxon>Flavobacteriaceae</taxon>
        <taxon>Sinomicrobium</taxon>
    </lineage>
</organism>
<dbReference type="PROSITE" id="PS00595">
    <property type="entry name" value="AA_TRANSFER_CLASS_5"/>
    <property type="match status" value="1"/>
</dbReference>
<dbReference type="PANTHER" id="PTHR11601">
    <property type="entry name" value="CYSTEINE DESULFURYLASE FAMILY MEMBER"/>
    <property type="match status" value="1"/>
</dbReference>
<evidence type="ECO:0000313" key="13">
    <source>
        <dbReference type="Proteomes" id="UP000653730"/>
    </source>
</evidence>
<evidence type="ECO:0000256" key="2">
    <source>
        <dbReference type="ARBA" id="ARBA00006490"/>
    </source>
</evidence>
<dbReference type="PANTHER" id="PTHR11601:SF34">
    <property type="entry name" value="CYSTEINE DESULFURASE"/>
    <property type="match status" value="1"/>
</dbReference>
<gene>
    <name evidence="12" type="ORF">IBL28_21510</name>
</gene>
<evidence type="ECO:0000256" key="6">
    <source>
        <dbReference type="ARBA" id="ARBA00022898"/>
    </source>
</evidence>
<evidence type="ECO:0000256" key="8">
    <source>
        <dbReference type="ARBA" id="ARBA00023014"/>
    </source>
</evidence>
<evidence type="ECO:0000259" key="11">
    <source>
        <dbReference type="Pfam" id="PF00266"/>
    </source>
</evidence>
<keyword evidence="7" id="KW-0408">Iron</keyword>
<keyword evidence="8" id="KW-0411">Iron-sulfur</keyword>
<accession>A0A926JWN9</accession>
<dbReference type="Gene3D" id="3.40.640.10">
    <property type="entry name" value="Type I PLP-dependent aspartate aminotransferase-like (Major domain)"/>
    <property type="match status" value="1"/>
</dbReference>
<name>A0A926JWN9_9FLAO</name>
<dbReference type="EMBL" id="JACVDC010000133">
    <property type="protein sequence ID" value="MBC9798558.1"/>
    <property type="molecule type" value="Genomic_DNA"/>
</dbReference>
<keyword evidence="4" id="KW-0808">Transferase</keyword>
<dbReference type="GO" id="GO:0046872">
    <property type="term" value="F:metal ion binding"/>
    <property type="evidence" value="ECO:0007669"/>
    <property type="project" value="UniProtKB-KW"/>
</dbReference>
<evidence type="ECO:0000313" key="12">
    <source>
        <dbReference type="EMBL" id="MBC9798558.1"/>
    </source>
</evidence>